<dbReference type="PANTHER" id="PTHR43075">
    <property type="entry name" value="FORMATE LYASE ACTIVATING ENZYME, PUTATIVE (AFU_ORTHOLOGUE AFUA_2G15630)-RELATED"/>
    <property type="match status" value="1"/>
</dbReference>
<evidence type="ECO:0000256" key="1">
    <source>
        <dbReference type="ARBA" id="ARBA00022691"/>
    </source>
</evidence>
<dbReference type="SFLD" id="SFLDS00029">
    <property type="entry name" value="Radical_SAM"/>
    <property type="match status" value="1"/>
</dbReference>
<dbReference type="GO" id="GO:0046872">
    <property type="term" value="F:metal ion binding"/>
    <property type="evidence" value="ECO:0007669"/>
    <property type="project" value="UniProtKB-KW"/>
</dbReference>
<organism evidence="6 7">
    <name type="scientific">Hadarchaeum yellowstonense</name>
    <dbReference type="NCBI Taxonomy" id="1776334"/>
    <lineage>
        <taxon>Archaea</taxon>
        <taxon>Methanobacteriati</taxon>
        <taxon>Candidatus Hadarchaeota</taxon>
        <taxon>Candidatus Hadarchaeia</taxon>
        <taxon>Candidatus Hadarchaeales</taxon>
        <taxon>Candidatus Hadarchaeaceae</taxon>
        <taxon>Candidatus Hadarchaeum</taxon>
    </lineage>
</organism>
<name>A0A147JXM2_HADYE</name>
<keyword evidence="3" id="KW-0408">Iron</keyword>
<dbReference type="PANTHER" id="PTHR43075:SF1">
    <property type="entry name" value="FORMATE LYASE ACTIVATING ENZYME, PUTATIVE (AFU_ORTHOLOGUE AFUA_2G15630)-RELATED"/>
    <property type="match status" value="1"/>
</dbReference>
<evidence type="ECO:0000259" key="5">
    <source>
        <dbReference type="Pfam" id="PF04055"/>
    </source>
</evidence>
<reference evidence="6 7" key="1">
    <citation type="journal article" date="2016" name="Nat. Microbiol.">
        <title>Genomic inference of the metabolism of cosmopolitan subsurface Archaea, Hadesarchaea.</title>
        <authorList>
            <person name="Baker B.J."/>
            <person name="Saw J.H."/>
            <person name="Lind A.E."/>
            <person name="Lazar C.S."/>
            <person name="Hinrichs K.-U."/>
            <person name="Teske A.P."/>
            <person name="Ettema T.J."/>
        </authorList>
    </citation>
    <scope>NUCLEOTIDE SEQUENCE [LARGE SCALE GENOMIC DNA]</scope>
</reference>
<accession>A0A147JXM2</accession>
<dbReference type="AlphaFoldDB" id="A0A147JXM2"/>
<dbReference type="InterPro" id="IPR040085">
    <property type="entry name" value="MJ0674-like"/>
</dbReference>
<protein>
    <recommendedName>
        <fullName evidence="5">Radical SAM core domain-containing protein</fullName>
    </recommendedName>
</protein>
<keyword evidence="2" id="KW-0479">Metal-binding</keyword>
<evidence type="ECO:0000256" key="3">
    <source>
        <dbReference type="ARBA" id="ARBA00023004"/>
    </source>
</evidence>
<evidence type="ECO:0000256" key="4">
    <source>
        <dbReference type="ARBA" id="ARBA00023014"/>
    </source>
</evidence>
<comment type="caution">
    <text evidence="6">The sequence shown here is derived from an EMBL/GenBank/DDBJ whole genome shotgun (WGS) entry which is preliminary data.</text>
</comment>
<gene>
    <name evidence="6" type="ORF">APZ16_06250</name>
</gene>
<dbReference type="Proteomes" id="UP000074294">
    <property type="component" value="Unassembled WGS sequence"/>
</dbReference>
<proteinExistence type="predicted"/>
<dbReference type="Gene3D" id="3.20.20.70">
    <property type="entry name" value="Aldolase class I"/>
    <property type="match status" value="1"/>
</dbReference>
<keyword evidence="4" id="KW-0411">Iron-sulfur</keyword>
<dbReference type="InterPro" id="IPR007197">
    <property type="entry name" value="rSAM"/>
</dbReference>
<dbReference type="InterPro" id="IPR058240">
    <property type="entry name" value="rSAM_sf"/>
</dbReference>
<dbReference type="Pfam" id="PF04055">
    <property type="entry name" value="Radical_SAM"/>
    <property type="match status" value="1"/>
</dbReference>
<sequence length="335" mass="38550">MEDRLPARFQICKRVEVDFNRSAPEEELWRTHHEKMKEFRKLRAKVDSGELKLESLGRPEHSLLDLKVELARRMLKSCRFCERRCGADRAAGKTGWCGVGDKSRIASEFMHHGEEPELVPSYTIFFSGCTFSCQYCQNWDISQYPEEGVQVSPQSLAKLIDNARREGARNVNFVGGEPTPNLPTILESLNLCETNIPSVWNSNMFLSLESMQLLSGTQDIYLTDFKYGNDKCAWRYSKVGQYFAVVSRNHLLAFEDAELIIRHLVLPNHIECCTRPVLKWIAENLGPMVRVNVMDQYRACYKADQFEEINRRLTPEEFSRALKIAEEAGLKNVIS</sequence>
<dbReference type="GO" id="GO:0051536">
    <property type="term" value="F:iron-sulfur cluster binding"/>
    <property type="evidence" value="ECO:0007669"/>
    <property type="project" value="UniProtKB-KW"/>
</dbReference>
<dbReference type="STRING" id="1776334.APZ16_06250"/>
<dbReference type="SUPFAM" id="SSF102114">
    <property type="entry name" value="Radical SAM enzymes"/>
    <property type="match status" value="1"/>
</dbReference>
<dbReference type="EMBL" id="LQMQ01000026">
    <property type="protein sequence ID" value="KUO41241.1"/>
    <property type="molecule type" value="Genomic_DNA"/>
</dbReference>
<evidence type="ECO:0000313" key="6">
    <source>
        <dbReference type="EMBL" id="KUO41241.1"/>
    </source>
</evidence>
<keyword evidence="1" id="KW-0949">S-adenosyl-L-methionine</keyword>
<dbReference type="GO" id="GO:0003824">
    <property type="term" value="F:catalytic activity"/>
    <property type="evidence" value="ECO:0007669"/>
    <property type="project" value="InterPro"/>
</dbReference>
<dbReference type="SFLD" id="SFLDG01099">
    <property type="entry name" value="Uncharacterised_Radical_SAM_Su"/>
    <property type="match status" value="1"/>
</dbReference>
<feature type="domain" description="Radical SAM core" evidence="5">
    <location>
        <begin position="124"/>
        <end position="267"/>
    </location>
</feature>
<evidence type="ECO:0000313" key="7">
    <source>
        <dbReference type="Proteomes" id="UP000074294"/>
    </source>
</evidence>
<dbReference type="InterPro" id="IPR013785">
    <property type="entry name" value="Aldolase_TIM"/>
</dbReference>
<evidence type="ECO:0000256" key="2">
    <source>
        <dbReference type="ARBA" id="ARBA00022723"/>
    </source>
</evidence>